<dbReference type="PANTHER" id="PTHR21231:SF8">
    <property type="entry name" value="GPN-LOOP GTPASE 1"/>
    <property type="match status" value="1"/>
</dbReference>
<keyword evidence="4" id="KW-0342">GTP-binding</keyword>
<dbReference type="InterPro" id="IPR004130">
    <property type="entry name" value="Gpn"/>
</dbReference>
<dbReference type="InterPro" id="IPR027417">
    <property type="entry name" value="P-loop_NTPase"/>
</dbReference>
<dbReference type="PANTHER" id="PTHR21231">
    <property type="entry name" value="XPA-BINDING PROTEIN 1-RELATED"/>
    <property type="match status" value="1"/>
</dbReference>
<dbReference type="Pfam" id="PF03029">
    <property type="entry name" value="ATP_bind_1"/>
    <property type="match status" value="1"/>
</dbReference>
<evidence type="ECO:0008006" key="7">
    <source>
        <dbReference type="Google" id="ProtNLM"/>
    </source>
</evidence>
<dbReference type="BioCyc" id="IAGG583356:GHAH-11-MONOMER"/>
<evidence type="ECO:0000313" key="5">
    <source>
        <dbReference type="EMBL" id="ADM26863.1"/>
    </source>
</evidence>
<dbReference type="HOGENOM" id="CLU_037460_3_0_2"/>
<gene>
    <name evidence="5" type="ordered locus">Igag_0010</name>
</gene>
<dbReference type="STRING" id="583356.Igag_0010"/>
<sequence>MYYIFITGPAGCGKSYLTYALTNWLEDHGLDAISLNLDPAVDWLPYTPDVDVRDYITVSEVMKKYGLGPNGALIATMDLLINYLDNIRDDIESFKSNYIVVDTPGQLEIFLFRSSGPFIISSLTEGHKNVVLFLVEASLVSQPGMFLSLMVLALSATLSHRRPQILVISKSDLLSNEKIEQIKMWLEDPYLITQSLGNELKPLNISQYDLSQIIEYSMSIGLRDAVFVSSITSSGLDDLYAIIQRILAGGEDFYTEEPSQIL</sequence>
<dbReference type="Gene3D" id="3.40.50.300">
    <property type="entry name" value="P-loop containing nucleotide triphosphate hydrolases"/>
    <property type="match status" value="1"/>
</dbReference>
<dbReference type="AlphaFoldDB" id="E0SP45"/>
<dbReference type="SUPFAM" id="SSF52540">
    <property type="entry name" value="P-loop containing nucleoside triphosphate hydrolases"/>
    <property type="match status" value="1"/>
</dbReference>
<organism evidence="5 6">
    <name type="scientific">Ignisphaera aggregans (strain DSM 17230 / JCM 13409 / AQ1.S1)</name>
    <dbReference type="NCBI Taxonomy" id="583356"/>
    <lineage>
        <taxon>Archaea</taxon>
        <taxon>Thermoproteota</taxon>
        <taxon>Thermoprotei</taxon>
        <taxon>Desulfurococcales</taxon>
        <taxon>Desulfurococcaceae</taxon>
        <taxon>Ignisphaera</taxon>
    </lineage>
</organism>
<evidence type="ECO:0000256" key="2">
    <source>
        <dbReference type="ARBA" id="ARBA00022741"/>
    </source>
</evidence>
<evidence type="ECO:0000256" key="4">
    <source>
        <dbReference type="ARBA" id="ARBA00023134"/>
    </source>
</evidence>
<keyword evidence="6" id="KW-1185">Reference proteome</keyword>
<dbReference type="EMBL" id="CP002098">
    <property type="protein sequence ID" value="ADM26863.1"/>
    <property type="molecule type" value="Genomic_DNA"/>
</dbReference>
<evidence type="ECO:0000313" key="6">
    <source>
        <dbReference type="Proteomes" id="UP000001304"/>
    </source>
</evidence>
<dbReference type="GO" id="GO:0005525">
    <property type="term" value="F:GTP binding"/>
    <property type="evidence" value="ECO:0007669"/>
    <property type="project" value="UniProtKB-KW"/>
</dbReference>
<keyword evidence="2" id="KW-0547">Nucleotide-binding</keyword>
<protein>
    <recommendedName>
        <fullName evidence="7">GTPase</fullName>
    </recommendedName>
</protein>
<comment type="similarity">
    <text evidence="1">Belongs to the GPN-loop GTPase family.</text>
</comment>
<dbReference type="KEGG" id="iag:Igag_0010"/>
<dbReference type="GO" id="GO:0003924">
    <property type="term" value="F:GTPase activity"/>
    <property type="evidence" value="ECO:0007669"/>
    <property type="project" value="TreeGrafter"/>
</dbReference>
<reference evidence="5 6" key="1">
    <citation type="journal article" date="2010" name="Stand. Genomic Sci.">
        <title>Complete genome sequence of Ignisphaera aggregans type strain (AQ1.S1).</title>
        <authorList>
            <person name="Goker M."/>
            <person name="Held B."/>
            <person name="Lapidus A."/>
            <person name="Nolan M."/>
            <person name="Spring S."/>
            <person name="Yasawong M."/>
            <person name="Lucas S."/>
            <person name="Glavina Del Rio T."/>
            <person name="Tice H."/>
            <person name="Cheng J.F."/>
            <person name="Goodwin L."/>
            <person name="Tapia R."/>
            <person name="Pitluck S."/>
            <person name="Liolios K."/>
            <person name="Ivanova N."/>
            <person name="Mavromatis K."/>
            <person name="Mikhailova N."/>
            <person name="Pati A."/>
            <person name="Chen A."/>
            <person name="Palaniappan K."/>
            <person name="Brambilla E."/>
            <person name="Land M."/>
            <person name="Hauser L."/>
            <person name="Chang Y.J."/>
            <person name="Jeffries C.D."/>
            <person name="Brettin T."/>
            <person name="Detter J.C."/>
            <person name="Han C."/>
            <person name="Rohde M."/>
            <person name="Sikorski J."/>
            <person name="Woyke T."/>
            <person name="Bristow J."/>
            <person name="Eisen J.A."/>
            <person name="Markowitz V."/>
            <person name="Hugenholtz P."/>
            <person name="Kyrpides N.C."/>
            <person name="Klenk H.P."/>
        </authorList>
    </citation>
    <scope>NUCLEOTIDE SEQUENCE [LARGE SCALE GENOMIC DNA]</scope>
    <source>
        <strain evidence="6">DSM 17230 / JCM 13409 / AQ1.S1</strain>
    </source>
</reference>
<keyword evidence="3" id="KW-0378">Hydrolase</keyword>
<evidence type="ECO:0000256" key="3">
    <source>
        <dbReference type="ARBA" id="ARBA00022801"/>
    </source>
</evidence>
<accession>E0SP45</accession>
<dbReference type="Proteomes" id="UP000001304">
    <property type="component" value="Chromosome"/>
</dbReference>
<evidence type="ECO:0000256" key="1">
    <source>
        <dbReference type="ARBA" id="ARBA00005290"/>
    </source>
</evidence>
<dbReference type="NCBIfam" id="NF010340">
    <property type="entry name" value="PRK13768.1-2"/>
    <property type="match status" value="1"/>
</dbReference>
<proteinExistence type="inferred from homology"/>
<name>E0SP45_IGNAA</name>